<dbReference type="GO" id="GO:0005886">
    <property type="term" value="C:plasma membrane"/>
    <property type="evidence" value="ECO:0007669"/>
    <property type="project" value="TreeGrafter"/>
</dbReference>
<dbReference type="InterPro" id="IPR051120">
    <property type="entry name" value="ABC_AA/LPS_Transport"/>
</dbReference>
<feature type="domain" description="ABC transporter" evidence="4">
    <location>
        <begin position="7"/>
        <end position="246"/>
    </location>
</feature>
<dbReference type="SUPFAM" id="SSF52540">
    <property type="entry name" value="P-loop containing nucleoside triphosphate hydrolases"/>
    <property type="match status" value="1"/>
</dbReference>
<dbReference type="AlphaFoldDB" id="A0A0D6PKE2"/>
<name>A0A0D6PKE2_9PROT</name>
<evidence type="ECO:0000256" key="3">
    <source>
        <dbReference type="ARBA" id="ARBA00022840"/>
    </source>
</evidence>
<keyword evidence="1" id="KW-0813">Transport</keyword>
<organism evidence="5 6">
    <name type="scientific">Acidocella aminolytica 101 = DSM 11237</name>
    <dbReference type="NCBI Taxonomy" id="1120923"/>
    <lineage>
        <taxon>Bacteria</taxon>
        <taxon>Pseudomonadati</taxon>
        <taxon>Pseudomonadota</taxon>
        <taxon>Alphaproteobacteria</taxon>
        <taxon>Acetobacterales</taxon>
        <taxon>Acidocellaceae</taxon>
        <taxon>Acidocella</taxon>
    </lineage>
</organism>
<evidence type="ECO:0000259" key="4">
    <source>
        <dbReference type="PROSITE" id="PS50893"/>
    </source>
</evidence>
<dbReference type="OrthoDB" id="9779872at2"/>
<dbReference type="Gene3D" id="3.40.50.300">
    <property type="entry name" value="P-loop containing nucleotide triphosphate hydrolases"/>
    <property type="match status" value="1"/>
</dbReference>
<keyword evidence="2" id="KW-0547">Nucleotide-binding</keyword>
<dbReference type="NCBIfam" id="TIGR03411">
    <property type="entry name" value="urea_trans_UrtD"/>
    <property type="match status" value="1"/>
</dbReference>
<gene>
    <name evidence="5" type="ORF">Aam_086_008</name>
</gene>
<accession>A0A0D6PKE2</accession>
<proteinExistence type="predicted"/>
<dbReference type="PANTHER" id="PTHR45772">
    <property type="entry name" value="CONSERVED COMPONENT OF ABC TRANSPORTER FOR NATURAL AMINO ACIDS-RELATED"/>
    <property type="match status" value="1"/>
</dbReference>
<dbReference type="Pfam" id="PF00005">
    <property type="entry name" value="ABC_tran"/>
    <property type="match status" value="1"/>
</dbReference>
<evidence type="ECO:0000313" key="5">
    <source>
        <dbReference type="EMBL" id="GAN81204.1"/>
    </source>
</evidence>
<comment type="caution">
    <text evidence="5">The sequence shown here is derived from an EMBL/GenBank/DDBJ whole genome shotgun (WGS) entry which is preliminary data.</text>
</comment>
<dbReference type="RefSeq" id="WP_048879596.1">
    <property type="nucleotide sequence ID" value="NZ_BANC01000084.1"/>
</dbReference>
<dbReference type="PROSITE" id="PS50893">
    <property type="entry name" value="ABC_TRANSPORTER_2"/>
    <property type="match status" value="1"/>
</dbReference>
<evidence type="ECO:0000313" key="6">
    <source>
        <dbReference type="Proteomes" id="UP000032668"/>
    </source>
</evidence>
<sequence>MNTAPLLTLENVTVDFDGFKALTDVSLSLAPQDLRVLIGPNGAGKSTLCDTIIGRVRPTSGRILFKNQPITALPEQDIVRRGICRKFQTPGVLPSLSVMENLLVSARKNRAWWLAFSSSPPAAEQERAEEILETIGLTDRRETLAGSLAHGEKQWLEIGMVVATDAELLLLDEPTAGMGPQDTQRTADLILSLVGRHAVLVIDHDMSFVEALNGYTTVLHQGQILREGTVSEIRADAAVEAVYLGRAKEDVA</sequence>
<dbReference type="CDD" id="cd03219">
    <property type="entry name" value="ABC_Mj1267_LivG_branched"/>
    <property type="match status" value="1"/>
</dbReference>
<dbReference type="Proteomes" id="UP000032668">
    <property type="component" value="Unassembled WGS sequence"/>
</dbReference>
<dbReference type="EMBL" id="BANC01000084">
    <property type="protein sequence ID" value="GAN81204.1"/>
    <property type="molecule type" value="Genomic_DNA"/>
</dbReference>
<reference evidence="5 6" key="1">
    <citation type="submission" date="2012-11" db="EMBL/GenBank/DDBJ databases">
        <title>Whole genome sequence of Acidocella aminolytica 101 = DSM 11237.</title>
        <authorList>
            <person name="Azuma Y."/>
            <person name="Higashiura N."/>
            <person name="Hirakawa H."/>
            <person name="Matsushita K."/>
        </authorList>
    </citation>
    <scope>NUCLEOTIDE SEQUENCE [LARGE SCALE GENOMIC DNA]</scope>
    <source>
        <strain evidence="6">101 / DSM 11237</strain>
    </source>
</reference>
<dbReference type="InterPro" id="IPR027417">
    <property type="entry name" value="P-loop_NTPase"/>
</dbReference>
<dbReference type="GO" id="GO:0016887">
    <property type="term" value="F:ATP hydrolysis activity"/>
    <property type="evidence" value="ECO:0007669"/>
    <property type="project" value="InterPro"/>
</dbReference>
<dbReference type="STRING" id="1120923.SAMN02746095_03581"/>
<evidence type="ECO:0000256" key="2">
    <source>
        <dbReference type="ARBA" id="ARBA00022741"/>
    </source>
</evidence>
<dbReference type="InterPro" id="IPR003439">
    <property type="entry name" value="ABC_transporter-like_ATP-bd"/>
</dbReference>
<evidence type="ECO:0000256" key="1">
    <source>
        <dbReference type="ARBA" id="ARBA00022448"/>
    </source>
</evidence>
<dbReference type="GO" id="GO:0005524">
    <property type="term" value="F:ATP binding"/>
    <property type="evidence" value="ECO:0007669"/>
    <property type="project" value="UniProtKB-KW"/>
</dbReference>
<keyword evidence="6" id="KW-1185">Reference proteome</keyword>
<dbReference type="PANTHER" id="PTHR45772:SF8">
    <property type="entry name" value="HIGH-AFFINITY BRANCHED-CHAIN AMINO ACID TRANSPORT ATP-BINDING PROTEIN"/>
    <property type="match status" value="1"/>
</dbReference>
<dbReference type="InterPro" id="IPR017781">
    <property type="entry name" value="ABC_transptr_urea_ATP-bd_UrtD"/>
</dbReference>
<protein>
    <submittedName>
        <fullName evidence="5">ABC transporter urea permease</fullName>
    </submittedName>
</protein>
<keyword evidence="3" id="KW-0067">ATP-binding</keyword>